<evidence type="ECO:0000259" key="14">
    <source>
        <dbReference type="Pfam" id="PF05712"/>
    </source>
</evidence>
<comment type="similarity">
    <text evidence="2">Belongs to the MRG family.</text>
</comment>
<dbReference type="EMBL" id="QGMH01000001">
    <property type="protein sequence ID" value="TVY31091.1"/>
    <property type="molecule type" value="Genomic_DNA"/>
</dbReference>
<dbReference type="FunFam" id="1.10.274.30:FF:000004">
    <property type="entry name" value="Putative Chromatin modification-related protein eaf3"/>
    <property type="match status" value="1"/>
</dbReference>
<dbReference type="Proteomes" id="UP000431533">
    <property type="component" value="Unassembled WGS sequence"/>
</dbReference>
<name>A0A8H8R9Z9_9HELO</name>
<evidence type="ECO:0000313" key="17">
    <source>
        <dbReference type="Proteomes" id="UP000431533"/>
    </source>
</evidence>
<dbReference type="GO" id="GO:0035267">
    <property type="term" value="C:NuA4 histone acetyltransferase complex"/>
    <property type="evidence" value="ECO:0007669"/>
    <property type="project" value="TreeGrafter"/>
</dbReference>
<evidence type="ECO:0000256" key="11">
    <source>
        <dbReference type="ARBA" id="ARBA00057322"/>
    </source>
</evidence>
<protein>
    <recommendedName>
        <fullName evidence="4">Chromatin modification-related protein EAF3</fullName>
    </recommendedName>
    <alternativeName>
        <fullName evidence="12">Chromatin modification-related protein eaf3</fullName>
    </alternativeName>
</protein>
<gene>
    <name evidence="16" type="primary">eaf3</name>
    <name evidence="16" type="ORF">LHYA1_G000099</name>
</gene>
<dbReference type="GO" id="GO:0006325">
    <property type="term" value="P:chromatin organization"/>
    <property type="evidence" value="ECO:0007669"/>
    <property type="project" value="UniProtKB-KW"/>
</dbReference>
<evidence type="ECO:0000256" key="1">
    <source>
        <dbReference type="ARBA" id="ARBA00004123"/>
    </source>
</evidence>
<keyword evidence="9" id="KW-0234">DNA repair</keyword>
<evidence type="ECO:0000256" key="7">
    <source>
        <dbReference type="ARBA" id="ARBA00023015"/>
    </source>
</evidence>
<feature type="region of interest" description="Disordered" evidence="13">
    <location>
        <begin position="189"/>
        <end position="229"/>
    </location>
</feature>
<feature type="non-terminal residue" evidence="16">
    <location>
        <position position="1"/>
    </location>
</feature>
<dbReference type="Pfam" id="PF22732">
    <property type="entry name" value="MSL3_chromo-like"/>
    <property type="match status" value="1"/>
</dbReference>
<dbReference type="OrthoDB" id="124855at2759"/>
<dbReference type="InterPro" id="IPR038217">
    <property type="entry name" value="MRG_C_sf"/>
</dbReference>
<accession>A0A8H8R9Z9</accession>
<evidence type="ECO:0000256" key="13">
    <source>
        <dbReference type="SAM" id="MobiDB-lite"/>
    </source>
</evidence>
<keyword evidence="5" id="KW-0227">DNA damage</keyword>
<organism evidence="16 17">
    <name type="scientific">Lachnellula hyalina</name>
    <dbReference type="NCBI Taxonomy" id="1316788"/>
    <lineage>
        <taxon>Eukaryota</taxon>
        <taxon>Fungi</taxon>
        <taxon>Dikarya</taxon>
        <taxon>Ascomycota</taxon>
        <taxon>Pezizomycotina</taxon>
        <taxon>Leotiomycetes</taxon>
        <taxon>Helotiales</taxon>
        <taxon>Lachnaceae</taxon>
        <taxon>Lachnellula</taxon>
    </lineage>
</organism>
<dbReference type="GO" id="GO:0006281">
    <property type="term" value="P:DNA repair"/>
    <property type="evidence" value="ECO:0007669"/>
    <property type="project" value="UniProtKB-KW"/>
</dbReference>
<evidence type="ECO:0000256" key="2">
    <source>
        <dbReference type="ARBA" id="ARBA00009093"/>
    </source>
</evidence>
<proteinExistence type="inferred from homology"/>
<keyword evidence="17" id="KW-1185">Reference proteome</keyword>
<feature type="domain" description="MRG" evidence="14">
    <location>
        <begin position="544"/>
        <end position="719"/>
    </location>
</feature>
<feature type="region of interest" description="Disordered" evidence="13">
    <location>
        <begin position="452"/>
        <end position="471"/>
    </location>
</feature>
<reference evidence="16 17" key="1">
    <citation type="submission" date="2018-05" db="EMBL/GenBank/DDBJ databases">
        <title>Genome sequencing and assembly of the regulated plant pathogen Lachnellula willkommii and related sister species for the development of diagnostic species identification markers.</title>
        <authorList>
            <person name="Giroux E."/>
            <person name="Bilodeau G."/>
        </authorList>
    </citation>
    <scope>NUCLEOTIDE SEQUENCE [LARGE SCALE GENOMIC DNA]</scope>
    <source>
        <strain evidence="16 17">CBS 185.66</strain>
    </source>
</reference>
<dbReference type="RefSeq" id="XP_031009873.1">
    <property type="nucleotide sequence ID" value="XM_031145093.1"/>
</dbReference>
<keyword evidence="8" id="KW-0804">Transcription</keyword>
<comment type="subcellular location">
    <subcellularLocation>
        <location evidence="1">Nucleus</location>
    </subcellularLocation>
</comment>
<dbReference type="Pfam" id="PF05712">
    <property type="entry name" value="MRG"/>
    <property type="match status" value="1"/>
</dbReference>
<keyword evidence="7" id="KW-0805">Transcription regulation</keyword>
<dbReference type="GO" id="GO:0032221">
    <property type="term" value="C:Rpd3S complex"/>
    <property type="evidence" value="ECO:0007669"/>
    <property type="project" value="TreeGrafter"/>
</dbReference>
<keyword evidence="6" id="KW-0156">Chromatin regulator</keyword>
<keyword evidence="10" id="KW-0539">Nucleus</keyword>
<dbReference type="GeneID" id="41980297"/>
<feature type="domain" description="MSL3 chromodomain-like" evidence="15">
    <location>
        <begin position="35"/>
        <end position="77"/>
    </location>
</feature>
<evidence type="ECO:0000256" key="8">
    <source>
        <dbReference type="ARBA" id="ARBA00023163"/>
    </source>
</evidence>
<evidence type="ECO:0000256" key="9">
    <source>
        <dbReference type="ARBA" id="ARBA00023204"/>
    </source>
</evidence>
<feature type="compositionally biased region" description="Low complexity" evidence="13">
    <location>
        <begin position="270"/>
        <end position="287"/>
    </location>
</feature>
<sequence>IDFGSKGIFDYRRDLGISYLTKMAPSKSAAAAPPFSKNERVLCFHHDMLYEAVVLESRATEDNTSWQYKIHYKGWKHTVIEKHGGESEMEEGGRHFQIKTAWLESEELRFHFALHLHLLLKPAFFNLHLLGAGLRKMHRSLKDVVNPPDHVTNNQWDDWVPQDRVREFTPENKELAAQLHTQMKALQKIPRSAVKKGGKTNGSDFSSTRGSEERHTSAAAPGGRGPRRNRDYDLEHVSIPQFTFFVFVFVEIMDAVLSVSLTPMTSAATLPLSSPSLSPLSSLGPSGDEVDESDATDTATRPLSKRPREDEAPVSPPAKRARRIIAKEGVATRSTKTAIDAPWSIPGNPEWDVQRVLNTEDLMVDDYLLKLPDRNFSYIANNGRLKNPDFYGQFSQTKTEIRKRIHPKLQEHINKKTDTPAVYRYYKDLPHNITMPIAGIIFEDKPADIAQVSGPSSEGYPSEKASVSQKPVGITKPRKVAWVLRSPEPQLQGSEVASESDNWRFTLVPLFPDRKRSERKPFEKEFSCEIIRNARRKSGQFSNKNQEETFHARPSIQLPIPDHVKAILVDDWENVTKNQQLVPLPSTHPVSEILDDYYNYESPRRVEGSSHADILEEVIAGLKDYFEKCLGRVLLYRFERAQYTEVRTAWGSSQGPLSGKSAVDTYGAEHLSRLLVSLPELIAQTNMDQQSVNRLREELIKLTTWLGKNAEKYFVKEYETPGADYVEKARGGV</sequence>
<feature type="region of interest" description="Disordered" evidence="13">
    <location>
        <begin position="270"/>
        <end position="323"/>
    </location>
</feature>
<dbReference type="PROSITE" id="PS51640">
    <property type="entry name" value="MRG"/>
    <property type="match status" value="1"/>
</dbReference>
<evidence type="ECO:0000256" key="3">
    <source>
        <dbReference type="ARBA" id="ARBA00011353"/>
    </source>
</evidence>
<comment type="subunit">
    <text evidence="3">Component of the NuA4 histone acetyltransferase complex.</text>
</comment>
<evidence type="ECO:0000256" key="10">
    <source>
        <dbReference type="ARBA" id="ARBA00023242"/>
    </source>
</evidence>
<evidence type="ECO:0000256" key="4">
    <source>
        <dbReference type="ARBA" id="ARBA00018505"/>
    </source>
</evidence>
<dbReference type="GO" id="GO:0006355">
    <property type="term" value="P:regulation of DNA-templated transcription"/>
    <property type="evidence" value="ECO:0007669"/>
    <property type="project" value="InterPro"/>
</dbReference>
<dbReference type="SUPFAM" id="SSF54160">
    <property type="entry name" value="Chromo domain-like"/>
    <property type="match status" value="1"/>
</dbReference>
<evidence type="ECO:0000313" key="16">
    <source>
        <dbReference type="EMBL" id="TVY31091.1"/>
    </source>
</evidence>
<dbReference type="PANTHER" id="PTHR10880:SF15">
    <property type="entry name" value="MSL COMPLEX SUBUNIT 3"/>
    <property type="match status" value="1"/>
</dbReference>
<dbReference type="InterPro" id="IPR016197">
    <property type="entry name" value="Chromo-like_dom_sf"/>
</dbReference>
<dbReference type="InterPro" id="IPR008676">
    <property type="entry name" value="MRG"/>
</dbReference>
<dbReference type="AlphaFoldDB" id="A0A8H8R9Z9"/>
<dbReference type="InterPro" id="IPR053820">
    <property type="entry name" value="MSL3_chromo-like"/>
</dbReference>
<dbReference type="InterPro" id="IPR026541">
    <property type="entry name" value="MRG_dom"/>
</dbReference>
<dbReference type="PANTHER" id="PTHR10880">
    <property type="entry name" value="MORTALITY FACTOR 4-LIKE PROTEIN"/>
    <property type="match status" value="1"/>
</dbReference>
<evidence type="ECO:0000256" key="6">
    <source>
        <dbReference type="ARBA" id="ARBA00022853"/>
    </source>
</evidence>
<comment type="function">
    <text evidence="11">Involved in deacetylation of histones, chromatin assembly and chromosome segregation. May act as a transcriptional oscillator, directing histone deacetylases to specific chromosomal domains. Component of the NuA4 histone acetyltransferase complex which is involved in transcriptional activation of selected genes principally by acetylation of nucleosomal histone H4 and H2A. The NuA4 complex is also involved in DNA repair.</text>
</comment>
<evidence type="ECO:0000256" key="12">
    <source>
        <dbReference type="ARBA" id="ARBA00072864"/>
    </source>
</evidence>
<evidence type="ECO:0000256" key="5">
    <source>
        <dbReference type="ARBA" id="ARBA00022763"/>
    </source>
</evidence>
<dbReference type="Gene3D" id="1.10.274.30">
    <property type="entry name" value="MRG domain"/>
    <property type="match status" value="1"/>
</dbReference>
<dbReference type="Gene3D" id="2.30.30.140">
    <property type="match status" value="1"/>
</dbReference>
<comment type="caution">
    <text evidence="16">The sequence shown here is derived from an EMBL/GenBank/DDBJ whole genome shotgun (WGS) entry which is preliminary data.</text>
</comment>
<evidence type="ECO:0000259" key="15">
    <source>
        <dbReference type="Pfam" id="PF22732"/>
    </source>
</evidence>